<comment type="caution">
    <text evidence="4">The sequence shown here is derived from an EMBL/GenBank/DDBJ whole genome shotgun (WGS) entry which is preliminary data.</text>
</comment>
<dbReference type="GO" id="GO:0008270">
    <property type="term" value="F:zinc ion binding"/>
    <property type="evidence" value="ECO:0007669"/>
    <property type="project" value="InterPro"/>
</dbReference>
<evidence type="ECO:0000313" key="4">
    <source>
        <dbReference type="EMBL" id="KAK7027749.1"/>
    </source>
</evidence>
<dbReference type="PANTHER" id="PTHR31668">
    <property type="entry name" value="GLUCOSE TRANSPORT TRANSCRIPTION REGULATOR RGT1-RELATED-RELATED"/>
    <property type="match status" value="1"/>
</dbReference>
<keyword evidence="5" id="KW-1185">Reference proteome</keyword>
<evidence type="ECO:0000256" key="2">
    <source>
        <dbReference type="SAM" id="MobiDB-lite"/>
    </source>
</evidence>
<proteinExistence type="predicted"/>
<keyword evidence="1" id="KW-0539">Nucleus</keyword>
<dbReference type="InterPro" id="IPR001138">
    <property type="entry name" value="Zn2Cys6_DnaBD"/>
</dbReference>
<evidence type="ECO:0000313" key="5">
    <source>
        <dbReference type="Proteomes" id="UP001362999"/>
    </source>
</evidence>
<feature type="domain" description="Zn(2)-C6 fungal-type" evidence="3">
    <location>
        <begin position="25"/>
        <end position="59"/>
    </location>
</feature>
<dbReference type="AlphaFoldDB" id="A0AAW0BPA3"/>
<dbReference type="InterPro" id="IPR036864">
    <property type="entry name" value="Zn2-C6_fun-type_DNA-bd_sf"/>
</dbReference>
<dbReference type="PROSITE" id="PS50048">
    <property type="entry name" value="ZN2_CY6_FUNGAL_2"/>
    <property type="match status" value="1"/>
</dbReference>
<dbReference type="SMART" id="SM00066">
    <property type="entry name" value="GAL4"/>
    <property type="match status" value="1"/>
</dbReference>
<accession>A0AAW0BPA3</accession>
<dbReference type="InterPro" id="IPR050797">
    <property type="entry name" value="Carb_Metab_Trans_Reg"/>
</dbReference>
<organism evidence="4 5">
    <name type="scientific">Favolaschia claudopus</name>
    <dbReference type="NCBI Taxonomy" id="2862362"/>
    <lineage>
        <taxon>Eukaryota</taxon>
        <taxon>Fungi</taxon>
        <taxon>Dikarya</taxon>
        <taxon>Basidiomycota</taxon>
        <taxon>Agaricomycotina</taxon>
        <taxon>Agaricomycetes</taxon>
        <taxon>Agaricomycetidae</taxon>
        <taxon>Agaricales</taxon>
        <taxon>Marasmiineae</taxon>
        <taxon>Mycenaceae</taxon>
        <taxon>Favolaschia</taxon>
    </lineage>
</organism>
<feature type="compositionally biased region" description="Polar residues" evidence="2">
    <location>
        <begin position="126"/>
        <end position="159"/>
    </location>
</feature>
<dbReference type="SUPFAM" id="SSF57701">
    <property type="entry name" value="Zn2/Cys6 DNA-binding domain"/>
    <property type="match status" value="1"/>
</dbReference>
<gene>
    <name evidence="4" type="ORF">R3P38DRAFT_2526891</name>
</gene>
<dbReference type="EMBL" id="JAWWNJ010000029">
    <property type="protein sequence ID" value="KAK7027749.1"/>
    <property type="molecule type" value="Genomic_DNA"/>
</dbReference>
<dbReference type="Pfam" id="PF00172">
    <property type="entry name" value="Zn_clus"/>
    <property type="match status" value="1"/>
</dbReference>
<evidence type="ECO:0000256" key="1">
    <source>
        <dbReference type="ARBA" id="ARBA00023242"/>
    </source>
</evidence>
<reference evidence="4 5" key="1">
    <citation type="journal article" date="2024" name="J Genomics">
        <title>Draft genome sequencing and assembly of Favolaschia claudopus CIRM-BRFM 2984 isolated from oak limbs.</title>
        <authorList>
            <person name="Navarro D."/>
            <person name="Drula E."/>
            <person name="Chaduli D."/>
            <person name="Cazenave R."/>
            <person name="Ahrendt S."/>
            <person name="Wang J."/>
            <person name="Lipzen A."/>
            <person name="Daum C."/>
            <person name="Barry K."/>
            <person name="Grigoriev I.V."/>
            <person name="Favel A."/>
            <person name="Rosso M.N."/>
            <person name="Martin F."/>
        </authorList>
    </citation>
    <scope>NUCLEOTIDE SEQUENCE [LARGE SCALE GENOMIC DNA]</scope>
    <source>
        <strain evidence="4 5">CIRM-BRFM 2984</strain>
    </source>
</reference>
<protein>
    <recommendedName>
        <fullName evidence="3">Zn(2)-C6 fungal-type domain-containing protein</fullName>
    </recommendedName>
</protein>
<evidence type="ECO:0000259" key="3">
    <source>
        <dbReference type="PROSITE" id="PS50048"/>
    </source>
</evidence>
<dbReference type="PROSITE" id="PS00463">
    <property type="entry name" value="ZN2_CY6_FUNGAL_1"/>
    <property type="match status" value="1"/>
</dbReference>
<dbReference type="CDD" id="cd00067">
    <property type="entry name" value="GAL4"/>
    <property type="match status" value="1"/>
</dbReference>
<feature type="region of interest" description="Disordered" evidence="2">
    <location>
        <begin position="65"/>
        <end position="160"/>
    </location>
</feature>
<dbReference type="Proteomes" id="UP001362999">
    <property type="component" value="Unassembled WGS sequence"/>
</dbReference>
<name>A0AAW0BPA3_9AGAR</name>
<dbReference type="Gene3D" id="4.10.240.10">
    <property type="entry name" value="Zn(2)-C6 fungal-type DNA-binding domain"/>
    <property type="match status" value="1"/>
</dbReference>
<dbReference type="GO" id="GO:0000981">
    <property type="term" value="F:DNA-binding transcription factor activity, RNA polymerase II-specific"/>
    <property type="evidence" value="ECO:0007669"/>
    <property type="project" value="InterPro"/>
</dbReference>
<sequence>MDDSTRLPPSFLPPIFLTRRRVIIACTNCRKRKVRCLTPEDPPSSPCDRCIKKGLKCEYVTISNQRDEASTNKSAPVETESSRSNSSSPPVGAHRRGGSQSTRPVDPHWIGDANPHARRQPAPGNLYSNQAFPSASHSQQAYNNNNTQMGGYTSTTSATPHPYFDPNLTLPPIRRYTSQDILRAPVADSSMYGAPQWDRCGVCPRGHCQCGWQRR</sequence>